<evidence type="ECO:0000256" key="2">
    <source>
        <dbReference type="SAM" id="Phobius"/>
    </source>
</evidence>
<evidence type="ECO:0000313" key="3">
    <source>
        <dbReference type="EMBL" id="MFD1565579.1"/>
    </source>
</evidence>
<name>A0ABD6BLT5_9EURY</name>
<keyword evidence="4" id="KW-1185">Reference proteome</keyword>
<sequence length="503" mass="54382">MRRSLVIAAVLLFLAFMLIGGPSMVLSLPSSQQPSTESQSTPAETDTPTPDVVSFDDSESGFWEYLSPRKEFQKRSPINVIVRGDVADVERVLVEASDGDWSEINDSEEEAVPETYALVGGNASDNETQSATETLSNESLGGEPTDPASNVSNDSTTNETDNETDNASDDSSSRLPEFNWGEADGGTRYAYVDPGPNESGYWTTETRQLEDGDYYGQRYHIRLYESPNDADDWVAMQTHSEHFDWFTLRHRVHGSQAAQRKVESNFMDHPQIDAKDDVQRIYLDNSNSADADGWATVVELAGLLVVPTLVGIRARRRGSRGAAVDPVTDRLGHRTADAIDDHLTDTDRRRLATAAARLEGGHFALAFAILSLLLGVRAGGIVLEHRAPFLTPHQIAALLYPVIGVGIPTATYLIARGLTRRLDAAVVAAGSLAVAIWLDYGMLGVDALALEVVVQRMLVVVALGLIAGGAAKRAARTAKVNDMLLVGAAMWVLVLAGTLLGHL</sequence>
<feature type="region of interest" description="Disordered" evidence="1">
    <location>
        <begin position="28"/>
        <end position="54"/>
    </location>
</feature>
<keyword evidence="2" id="KW-1133">Transmembrane helix</keyword>
<feature type="transmembrane region" description="Helical" evidence="2">
    <location>
        <begin position="483"/>
        <end position="501"/>
    </location>
</feature>
<protein>
    <submittedName>
        <fullName evidence="3">Uncharacterized protein</fullName>
    </submittedName>
</protein>
<organism evidence="3 4">
    <name type="scientific">Haloarchaeobius amylolyticus</name>
    <dbReference type="NCBI Taxonomy" id="1198296"/>
    <lineage>
        <taxon>Archaea</taxon>
        <taxon>Methanobacteriati</taxon>
        <taxon>Methanobacteriota</taxon>
        <taxon>Stenosarchaea group</taxon>
        <taxon>Halobacteria</taxon>
        <taxon>Halobacteriales</taxon>
        <taxon>Halorubellaceae</taxon>
        <taxon>Haloarchaeobius</taxon>
    </lineage>
</organism>
<evidence type="ECO:0000313" key="4">
    <source>
        <dbReference type="Proteomes" id="UP001597076"/>
    </source>
</evidence>
<feature type="transmembrane region" description="Helical" evidence="2">
    <location>
        <begin position="422"/>
        <end position="440"/>
    </location>
</feature>
<feature type="region of interest" description="Disordered" evidence="1">
    <location>
        <begin position="120"/>
        <end position="203"/>
    </location>
</feature>
<feature type="transmembrane region" description="Helical" evidence="2">
    <location>
        <begin position="452"/>
        <end position="471"/>
    </location>
</feature>
<keyword evidence="2" id="KW-0812">Transmembrane</keyword>
<comment type="caution">
    <text evidence="3">The sequence shown here is derived from an EMBL/GenBank/DDBJ whole genome shotgun (WGS) entry which is preliminary data.</text>
</comment>
<keyword evidence="2" id="KW-0472">Membrane</keyword>
<feature type="transmembrane region" description="Helical" evidence="2">
    <location>
        <begin position="293"/>
        <end position="312"/>
    </location>
</feature>
<feature type="transmembrane region" description="Helical" evidence="2">
    <location>
        <begin position="363"/>
        <end position="383"/>
    </location>
</feature>
<reference evidence="3 4" key="1">
    <citation type="journal article" date="2019" name="Int. J. Syst. Evol. Microbiol.">
        <title>The Global Catalogue of Microorganisms (GCM) 10K type strain sequencing project: providing services to taxonomists for standard genome sequencing and annotation.</title>
        <authorList>
            <consortium name="The Broad Institute Genomics Platform"/>
            <consortium name="The Broad Institute Genome Sequencing Center for Infectious Disease"/>
            <person name="Wu L."/>
            <person name="Ma J."/>
        </authorList>
    </citation>
    <scope>NUCLEOTIDE SEQUENCE [LARGE SCALE GENOMIC DNA]</scope>
    <source>
        <strain evidence="3 4">CGMCC 1.12230</strain>
    </source>
</reference>
<dbReference type="Proteomes" id="UP001597076">
    <property type="component" value="Unassembled WGS sequence"/>
</dbReference>
<accession>A0ABD6BLT5</accession>
<evidence type="ECO:0000256" key="1">
    <source>
        <dbReference type="SAM" id="MobiDB-lite"/>
    </source>
</evidence>
<dbReference type="RefSeq" id="WP_390290761.1">
    <property type="nucleotide sequence ID" value="NZ_JBHUDI010000011.1"/>
</dbReference>
<feature type="compositionally biased region" description="Low complexity" evidence="1">
    <location>
        <begin position="149"/>
        <end position="159"/>
    </location>
</feature>
<feature type="compositionally biased region" description="Low complexity" evidence="1">
    <location>
        <begin position="28"/>
        <end position="42"/>
    </location>
</feature>
<gene>
    <name evidence="3" type="ORF">ACFR99_18770</name>
</gene>
<feature type="compositionally biased region" description="Polar residues" evidence="1">
    <location>
        <begin position="123"/>
        <end position="139"/>
    </location>
</feature>
<dbReference type="EMBL" id="JBHUDI010000011">
    <property type="protein sequence ID" value="MFD1565579.1"/>
    <property type="molecule type" value="Genomic_DNA"/>
</dbReference>
<dbReference type="AlphaFoldDB" id="A0ABD6BLT5"/>
<proteinExistence type="predicted"/>
<feature type="transmembrane region" description="Helical" evidence="2">
    <location>
        <begin position="395"/>
        <end position="415"/>
    </location>
</feature>